<evidence type="ECO:0000256" key="1">
    <source>
        <dbReference type="ARBA" id="ARBA00004651"/>
    </source>
</evidence>
<dbReference type="Pfam" id="PF02687">
    <property type="entry name" value="FtsX"/>
    <property type="match status" value="2"/>
</dbReference>
<feature type="transmembrane region" description="Helical" evidence="6">
    <location>
        <begin position="377"/>
        <end position="399"/>
    </location>
</feature>
<feature type="domain" description="MacB-like periplasmic core" evidence="8">
    <location>
        <begin position="21"/>
        <end position="244"/>
    </location>
</feature>
<evidence type="ECO:0000259" key="7">
    <source>
        <dbReference type="Pfam" id="PF02687"/>
    </source>
</evidence>
<proteinExistence type="predicted"/>
<evidence type="ECO:0000256" key="5">
    <source>
        <dbReference type="ARBA" id="ARBA00023136"/>
    </source>
</evidence>
<gene>
    <name evidence="9" type="ORF">D4L85_29270</name>
</gene>
<evidence type="ECO:0000256" key="3">
    <source>
        <dbReference type="ARBA" id="ARBA00022692"/>
    </source>
</evidence>
<reference evidence="10" key="1">
    <citation type="submission" date="2018-09" db="EMBL/GenBank/DDBJ databases">
        <title>Chryseolinea sp. KIS68-18 isolated from soil.</title>
        <authorList>
            <person name="Weon H.-Y."/>
            <person name="Kwon S.-W."/>
            <person name="Lee S.A."/>
        </authorList>
    </citation>
    <scope>NUCLEOTIDE SEQUENCE [LARGE SCALE GENOMIC DNA]</scope>
    <source>
        <strain evidence="10">KIS68-18</strain>
    </source>
</reference>
<evidence type="ECO:0000313" key="9">
    <source>
        <dbReference type="EMBL" id="AYB35757.1"/>
    </source>
</evidence>
<feature type="transmembrane region" description="Helical" evidence="6">
    <location>
        <begin position="424"/>
        <end position="444"/>
    </location>
</feature>
<feature type="transmembrane region" description="Helical" evidence="6">
    <location>
        <begin position="710"/>
        <end position="733"/>
    </location>
</feature>
<feature type="domain" description="ABC3 transporter permease C-terminal" evidence="7">
    <location>
        <begin position="671"/>
        <end position="783"/>
    </location>
</feature>
<dbReference type="GO" id="GO:0022857">
    <property type="term" value="F:transmembrane transporter activity"/>
    <property type="evidence" value="ECO:0007669"/>
    <property type="project" value="TreeGrafter"/>
</dbReference>
<keyword evidence="2" id="KW-1003">Cell membrane</keyword>
<dbReference type="Pfam" id="PF12704">
    <property type="entry name" value="MacB_PCD"/>
    <property type="match status" value="2"/>
</dbReference>
<feature type="domain" description="ABC3 transporter permease C-terminal" evidence="7">
    <location>
        <begin position="289"/>
        <end position="403"/>
    </location>
</feature>
<dbReference type="InterPro" id="IPR050250">
    <property type="entry name" value="Macrolide_Exporter_MacB"/>
</dbReference>
<protein>
    <submittedName>
        <fullName evidence="9">FtsX-like permease family protein</fullName>
    </submittedName>
</protein>
<feature type="domain" description="MacB-like periplasmic core" evidence="8">
    <location>
        <begin position="431"/>
        <end position="629"/>
    </location>
</feature>
<dbReference type="OrthoDB" id="5933722at2"/>
<keyword evidence="5 6" id="KW-0472">Membrane</keyword>
<evidence type="ECO:0000256" key="2">
    <source>
        <dbReference type="ARBA" id="ARBA00022475"/>
    </source>
</evidence>
<dbReference type="GO" id="GO:0005886">
    <property type="term" value="C:plasma membrane"/>
    <property type="evidence" value="ECO:0007669"/>
    <property type="project" value="UniProtKB-SubCell"/>
</dbReference>
<dbReference type="InterPro" id="IPR003838">
    <property type="entry name" value="ABC3_permease_C"/>
</dbReference>
<name>A0A385T030_9BACT</name>
<evidence type="ECO:0000256" key="6">
    <source>
        <dbReference type="SAM" id="Phobius"/>
    </source>
</evidence>
<evidence type="ECO:0000313" key="10">
    <source>
        <dbReference type="Proteomes" id="UP000266183"/>
    </source>
</evidence>
<evidence type="ECO:0000259" key="8">
    <source>
        <dbReference type="Pfam" id="PF12704"/>
    </source>
</evidence>
<feature type="transmembrane region" description="Helical" evidence="6">
    <location>
        <begin position="20"/>
        <end position="41"/>
    </location>
</feature>
<evidence type="ECO:0000256" key="4">
    <source>
        <dbReference type="ARBA" id="ARBA00022989"/>
    </source>
</evidence>
<dbReference type="PANTHER" id="PTHR30572:SF18">
    <property type="entry name" value="ABC-TYPE MACROLIDE FAMILY EXPORT SYSTEM PERMEASE COMPONENT 2"/>
    <property type="match status" value="1"/>
</dbReference>
<comment type="subcellular location">
    <subcellularLocation>
        <location evidence="1">Cell membrane</location>
        <topology evidence="1">Multi-pass membrane protein</topology>
    </subcellularLocation>
</comment>
<organism evidence="9 10">
    <name type="scientific">Chryseolinea soli</name>
    <dbReference type="NCBI Taxonomy" id="2321403"/>
    <lineage>
        <taxon>Bacteria</taxon>
        <taxon>Pseudomonadati</taxon>
        <taxon>Bacteroidota</taxon>
        <taxon>Cytophagia</taxon>
        <taxon>Cytophagales</taxon>
        <taxon>Fulvivirgaceae</taxon>
        <taxon>Chryseolinea</taxon>
    </lineage>
</organism>
<keyword evidence="4 6" id="KW-1133">Transmembrane helix</keyword>
<sequence>MLRHTLLLLFRNIQRFRTTFLINLIGLSTGLASALLIYLWVHDEKQVDAFHEKRDRLYQVMTNTPMPDGLITSGTTGGGLHEALVKEMPEVEHATVITPAPWFQKFTVSSANHDVTAHGQFVGRDFFNVFSYPLIQGSKDNVLADKQAIVISATLAKKLFNSIENSLGKTVDWKWLNLKRSCTVTGVFADVTAQSTQQFDFAVSFETWKDIVPVSADVRGGPFLTYVVLKEGASPGDFQNKLAAFLKQKDPASTATLFAARYADTYLYGDYSNGVATGGRIAYVKLFSLIAMLIVVIACINFMNLSTARASRRLKEVGIKKVVGAGRRTLVVQYLLESVFVAILSLIVAVALVQLLLPVFNTIMGKQLTIPFEPNVVLTIAAITLLTGLLAGSYPAFYLSGFQPARVLKGHLGKSLGELWTRKGLVAVQFALSVFFIVAVMVIYRQVEFIQTAHLGFDQERLLYFQMEGAIAEHPDAFLTELKNVPGVAQASSMQQTILMESFFPTPGLRWEGKNEDDKIGFAQLPVNYDLLETLGITLAEGRSFSRSFPADTAAIILNQTAIDLMELKNPVGKTVTLWGAPVQIIGVAKDFHFQSYREKVKPFIFRLAPKETMLVMVRLEAGNASETVSRIHALHKTFNPGFTWEYAFLNDAVQAQYASEKQVASLSRYFAGLAVLISCLGLFALAAFTAERRRSEIGIRKVLGATETAIVYLLSAEFTKIVIVAIAIALPISYLLLQQWLDHFAYRISLDAVYFIFGGGLALGLAWFTVGLQTFKAARMNPVKNLRSE</sequence>
<dbReference type="InterPro" id="IPR025857">
    <property type="entry name" value="MacB_PCD"/>
</dbReference>
<keyword evidence="3 6" id="KW-0812">Transmembrane</keyword>
<dbReference type="AlphaFoldDB" id="A0A385T030"/>
<dbReference type="PANTHER" id="PTHR30572">
    <property type="entry name" value="MEMBRANE COMPONENT OF TRANSPORTER-RELATED"/>
    <property type="match status" value="1"/>
</dbReference>
<dbReference type="Proteomes" id="UP000266183">
    <property type="component" value="Chromosome"/>
</dbReference>
<feature type="transmembrane region" description="Helical" evidence="6">
    <location>
        <begin position="753"/>
        <end position="773"/>
    </location>
</feature>
<dbReference type="KEGG" id="chk:D4L85_29270"/>
<feature type="transmembrane region" description="Helical" evidence="6">
    <location>
        <begin position="286"/>
        <end position="305"/>
    </location>
</feature>
<accession>A0A385T030</accession>
<feature type="transmembrane region" description="Helical" evidence="6">
    <location>
        <begin position="670"/>
        <end position="689"/>
    </location>
</feature>
<dbReference type="EMBL" id="CP032382">
    <property type="protein sequence ID" value="AYB35757.1"/>
    <property type="molecule type" value="Genomic_DNA"/>
</dbReference>
<keyword evidence="10" id="KW-1185">Reference proteome</keyword>
<feature type="transmembrane region" description="Helical" evidence="6">
    <location>
        <begin position="334"/>
        <end position="357"/>
    </location>
</feature>